<sequence length="50" mass="5625">MIRFFVVPKIGIADIAIQASDLPRLGCVECRFQDWSQLGIDRDELQSCLG</sequence>
<gene>
    <name evidence="1" type="ORF">SAMN06265222_101776</name>
</gene>
<proteinExistence type="predicted"/>
<organism evidence="1 2">
    <name type="scientific">Neorhodopirellula lusitana</name>
    <dbReference type="NCBI Taxonomy" id="445327"/>
    <lineage>
        <taxon>Bacteria</taxon>
        <taxon>Pseudomonadati</taxon>
        <taxon>Planctomycetota</taxon>
        <taxon>Planctomycetia</taxon>
        <taxon>Pirellulales</taxon>
        <taxon>Pirellulaceae</taxon>
        <taxon>Neorhodopirellula</taxon>
    </lineage>
</organism>
<keyword evidence="2" id="KW-1185">Reference proteome</keyword>
<comment type="caution">
    <text evidence="1">The sequence shown here is derived from an EMBL/GenBank/DDBJ whole genome shotgun (WGS) entry which is preliminary data.</text>
</comment>
<evidence type="ECO:0000313" key="2">
    <source>
        <dbReference type="Proteomes" id="UP001158067"/>
    </source>
</evidence>
<dbReference type="EMBL" id="FXUG01000001">
    <property type="protein sequence ID" value="SMP42400.1"/>
    <property type="molecule type" value="Genomic_DNA"/>
</dbReference>
<evidence type="ECO:0000313" key="1">
    <source>
        <dbReference type="EMBL" id="SMP42400.1"/>
    </source>
</evidence>
<dbReference type="Proteomes" id="UP001158067">
    <property type="component" value="Unassembled WGS sequence"/>
</dbReference>
<protein>
    <submittedName>
        <fullName evidence="1">Uncharacterized protein</fullName>
    </submittedName>
</protein>
<reference evidence="1 2" key="1">
    <citation type="submission" date="2017-05" db="EMBL/GenBank/DDBJ databases">
        <authorList>
            <person name="Varghese N."/>
            <person name="Submissions S."/>
        </authorList>
    </citation>
    <scope>NUCLEOTIDE SEQUENCE [LARGE SCALE GENOMIC DNA]</scope>
    <source>
        <strain evidence="1 2">DSM 25457</strain>
    </source>
</reference>
<accession>A0ABY1PRF5</accession>
<name>A0ABY1PRF5_9BACT</name>